<comment type="caution">
    <text evidence="1">The sequence shown here is derived from an EMBL/GenBank/DDBJ whole genome shotgun (WGS) entry which is preliminary data.</text>
</comment>
<evidence type="ECO:0000313" key="1">
    <source>
        <dbReference type="EMBL" id="EJW91923.1"/>
    </source>
</evidence>
<reference evidence="1" key="1">
    <citation type="journal article" date="2012" name="PLoS ONE">
        <title>Gene sets for utilization of primary and secondary nutrition supplies in the distal gut of endangered iberian lynx.</title>
        <authorList>
            <person name="Alcaide M."/>
            <person name="Messina E."/>
            <person name="Richter M."/>
            <person name="Bargiela R."/>
            <person name="Peplies J."/>
            <person name="Huws S.A."/>
            <person name="Newbold C.J."/>
            <person name="Golyshin P.N."/>
            <person name="Simon M.A."/>
            <person name="Lopez G."/>
            <person name="Yakimov M.M."/>
            <person name="Ferrer M."/>
        </authorList>
    </citation>
    <scope>NUCLEOTIDE SEQUENCE</scope>
</reference>
<accession>J9FBV8</accession>
<feature type="non-terminal residue" evidence="1">
    <location>
        <position position="1"/>
    </location>
</feature>
<keyword evidence="1" id="KW-0067">ATP-binding</keyword>
<sequence>HKVQCVLTDKEKERELERELEVLKLQRQGSLLLITARGTRKEIMERIQTKNPLFCEVLPLTLEEIFISETEVAGYEIKNLFF</sequence>
<dbReference type="EMBL" id="AMCI01007859">
    <property type="protein sequence ID" value="EJW91923.1"/>
    <property type="molecule type" value="Genomic_DNA"/>
</dbReference>
<name>J9FBV8_9ZZZZ</name>
<dbReference type="AlphaFoldDB" id="J9FBV8"/>
<protein>
    <submittedName>
        <fullName evidence="1">ABC transporter, ATP-binding protein</fullName>
    </submittedName>
</protein>
<dbReference type="GO" id="GO:0005524">
    <property type="term" value="F:ATP binding"/>
    <property type="evidence" value="ECO:0007669"/>
    <property type="project" value="UniProtKB-KW"/>
</dbReference>
<proteinExistence type="predicted"/>
<keyword evidence="1" id="KW-0547">Nucleotide-binding</keyword>
<organism evidence="1">
    <name type="scientific">gut metagenome</name>
    <dbReference type="NCBI Taxonomy" id="749906"/>
    <lineage>
        <taxon>unclassified sequences</taxon>
        <taxon>metagenomes</taxon>
        <taxon>organismal metagenomes</taxon>
    </lineage>
</organism>
<gene>
    <name evidence="1" type="ORF">EVA_19970</name>
</gene>